<dbReference type="EMBL" id="CAMGYJ010000004">
    <property type="protein sequence ID" value="CAI0399397.1"/>
    <property type="molecule type" value="Genomic_DNA"/>
</dbReference>
<reference evidence="2" key="1">
    <citation type="submission" date="2022-08" db="EMBL/GenBank/DDBJ databases">
        <authorList>
            <person name="Gutierrez-Valencia J."/>
        </authorList>
    </citation>
    <scope>NUCLEOTIDE SEQUENCE</scope>
</reference>
<evidence type="ECO:0000313" key="1">
    <source>
        <dbReference type="EMBL" id="CAI0390983.1"/>
    </source>
</evidence>
<name>A0AAV0IRH9_9ROSI</name>
<sequence>MYRQKYSVIGDKSIYF</sequence>
<organism evidence="2 3">
    <name type="scientific">Linum tenue</name>
    <dbReference type="NCBI Taxonomy" id="586396"/>
    <lineage>
        <taxon>Eukaryota</taxon>
        <taxon>Viridiplantae</taxon>
        <taxon>Streptophyta</taxon>
        <taxon>Embryophyta</taxon>
        <taxon>Tracheophyta</taxon>
        <taxon>Spermatophyta</taxon>
        <taxon>Magnoliopsida</taxon>
        <taxon>eudicotyledons</taxon>
        <taxon>Gunneridae</taxon>
        <taxon>Pentapetalae</taxon>
        <taxon>rosids</taxon>
        <taxon>fabids</taxon>
        <taxon>Malpighiales</taxon>
        <taxon>Linaceae</taxon>
        <taxon>Linum</taxon>
    </lineage>
</organism>
<proteinExistence type="predicted"/>
<dbReference type="Proteomes" id="UP001154282">
    <property type="component" value="Unassembled WGS sequence"/>
</dbReference>
<accession>A0AAV0IRH9</accession>
<protein>
    <submittedName>
        <fullName evidence="2">Uncharacterized protein</fullName>
    </submittedName>
</protein>
<evidence type="ECO:0000313" key="2">
    <source>
        <dbReference type="EMBL" id="CAI0399397.1"/>
    </source>
</evidence>
<dbReference type="AlphaFoldDB" id="A0AAV0IRH9"/>
<keyword evidence="3" id="KW-1185">Reference proteome</keyword>
<evidence type="ECO:0000313" key="3">
    <source>
        <dbReference type="Proteomes" id="UP001154282"/>
    </source>
</evidence>
<dbReference type="EMBL" id="CAMGYJ010000003">
    <property type="protein sequence ID" value="CAI0390983.1"/>
    <property type="molecule type" value="Genomic_DNA"/>
</dbReference>
<gene>
    <name evidence="2" type="ORF">LITE_LOCUS10279</name>
    <name evidence="1" type="ORF">LITE_LOCUS6948</name>
</gene>
<comment type="caution">
    <text evidence="2">The sequence shown here is derived from an EMBL/GenBank/DDBJ whole genome shotgun (WGS) entry which is preliminary data.</text>
</comment>